<keyword evidence="1" id="KW-0812">Transmembrane</keyword>
<name>A0ABQ4A1Z2_9ACTN</name>
<gene>
    <name evidence="2" type="ORF">Ahu01nite_079720</name>
</gene>
<evidence type="ECO:0000256" key="1">
    <source>
        <dbReference type="SAM" id="Phobius"/>
    </source>
</evidence>
<sequence>MPLINNDKTGRRVARIGHILAFGGAALAIVAALLLIAAFALLR</sequence>
<accession>A0ABQ4A1Z2</accession>
<dbReference type="Proteomes" id="UP000603200">
    <property type="component" value="Unassembled WGS sequence"/>
</dbReference>
<dbReference type="EMBL" id="BOMN01000113">
    <property type="protein sequence ID" value="GIE24870.1"/>
    <property type="molecule type" value="Genomic_DNA"/>
</dbReference>
<dbReference type="RefSeq" id="WP_275411815.1">
    <property type="nucleotide sequence ID" value="NZ_BAAATV010000001.1"/>
</dbReference>
<reference evidence="2 3" key="1">
    <citation type="submission" date="2021-01" db="EMBL/GenBank/DDBJ databases">
        <title>Whole genome shotgun sequence of Actinoplanes humidus NBRC 14915.</title>
        <authorList>
            <person name="Komaki H."/>
            <person name="Tamura T."/>
        </authorList>
    </citation>
    <scope>NUCLEOTIDE SEQUENCE [LARGE SCALE GENOMIC DNA]</scope>
    <source>
        <strain evidence="2 3">NBRC 14915</strain>
    </source>
</reference>
<keyword evidence="3" id="KW-1185">Reference proteome</keyword>
<keyword evidence="1" id="KW-1133">Transmembrane helix</keyword>
<evidence type="ECO:0000313" key="3">
    <source>
        <dbReference type="Proteomes" id="UP000603200"/>
    </source>
</evidence>
<feature type="transmembrane region" description="Helical" evidence="1">
    <location>
        <begin position="20"/>
        <end position="42"/>
    </location>
</feature>
<evidence type="ECO:0000313" key="2">
    <source>
        <dbReference type="EMBL" id="GIE24870.1"/>
    </source>
</evidence>
<proteinExistence type="predicted"/>
<organism evidence="2 3">
    <name type="scientific">Winogradskya humida</name>
    <dbReference type="NCBI Taxonomy" id="113566"/>
    <lineage>
        <taxon>Bacteria</taxon>
        <taxon>Bacillati</taxon>
        <taxon>Actinomycetota</taxon>
        <taxon>Actinomycetes</taxon>
        <taxon>Micromonosporales</taxon>
        <taxon>Micromonosporaceae</taxon>
        <taxon>Winogradskya</taxon>
    </lineage>
</organism>
<keyword evidence="1" id="KW-0472">Membrane</keyword>
<protein>
    <submittedName>
        <fullName evidence="2">Uncharacterized protein</fullName>
    </submittedName>
</protein>
<comment type="caution">
    <text evidence="2">The sequence shown here is derived from an EMBL/GenBank/DDBJ whole genome shotgun (WGS) entry which is preliminary data.</text>
</comment>